<dbReference type="Pfam" id="PF00106">
    <property type="entry name" value="adh_short"/>
    <property type="match status" value="1"/>
</dbReference>
<dbReference type="InterPro" id="IPR036527">
    <property type="entry name" value="SCP2_sterol-bd_dom_sf"/>
</dbReference>
<evidence type="ECO:0000313" key="10">
    <source>
        <dbReference type="EMBL" id="MDC0744973.1"/>
    </source>
</evidence>
<dbReference type="PANTHER" id="PTHR45024:SF2">
    <property type="entry name" value="SCP2 DOMAIN-CONTAINING PROTEIN"/>
    <property type="match status" value="1"/>
</dbReference>
<keyword evidence="6" id="KW-0443">Lipid metabolism</keyword>
<evidence type="ECO:0000256" key="1">
    <source>
        <dbReference type="ARBA" id="ARBA00004275"/>
    </source>
</evidence>
<dbReference type="Gene3D" id="3.10.129.10">
    <property type="entry name" value="Hotdog Thioesterase"/>
    <property type="match status" value="1"/>
</dbReference>
<comment type="similarity">
    <text evidence="3">Belongs to the short-chain dehydrogenases/reductases (SDR) family.</text>
</comment>
<dbReference type="SUPFAM" id="SSF55718">
    <property type="entry name" value="SCP-like"/>
    <property type="match status" value="3"/>
</dbReference>
<dbReference type="Gene3D" id="3.30.1050.10">
    <property type="entry name" value="SCP2 sterol-binding domain"/>
    <property type="match status" value="3"/>
</dbReference>
<dbReference type="Gene3D" id="3.40.50.720">
    <property type="entry name" value="NAD(P)-binding Rossmann-like Domain"/>
    <property type="match status" value="1"/>
</dbReference>
<comment type="pathway">
    <text evidence="2">Lipid metabolism; fatty acid beta-oxidation.</text>
</comment>
<dbReference type="InterPro" id="IPR051687">
    <property type="entry name" value="Peroxisomal_Beta-Oxidation"/>
</dbReference>
<dbReference type="RefSeq" id="WP_271922045.1">
    <property type="nucleotide sequence ID" value="NZ_JAQNDO010000001.1"/>
</dbReference>
<keyword evidence="8" id="KW-0456">Lyase</keyword>
<gene>
    <name evidence="10" type="ORF">POL67_26815</name>
</gene>
<evidence type="ECO:0000256" key="8">
    <source>
        <dbReference type="ARBA" id="ARBA00023239"/>
    </source>
</evidence>
<dbReference type="PRINTS" id="PR00080">
    <property type="entry name" value="SDRFAMILY"/>
</dbReference>
<dbReference type="CDD" id="cd03448">
    <property type="entry name" value="HDE_HSD"/>
    <property type="match status" value="1"/>
</dbReference>
<proteinExistence type="inferred from homology"/>
<evidence type="ECO:0000256" key="4">
    <source>
        <dbReference type="ARBA" id="ARBA00022832"/>
    </source>
</evidence>
<evidence type="ECO:0000256" key="7">
    <source>
        <dbReference type="ARBA" id="ARBA00023140"/>
    </source>
</evidence>
<dbReference type="CDD" id="cd05353">
    <property type="entry name" value="hydroxyacyl-CoA-like_DH_SDR_c-like"/>
    <property type="match status" value="1"/>
</dbReference>
<sequence>MANELRFDGKVAIVTGAGNGLGRAHALLLASRGAKVVVNDLGGGRHGGGTSSEAADKVVAEIKAAGGEAVANYDSVENGGKIVQSAIDAFGRIDIVINNAGILRDVTFHKMTEEDWELIYRVHVLGSFRVAHAAWPHMRDQGYGRIIFTSSAAGIYGNFGQANYSMAKLGLVGLSNTLALEGKKKNVLVNTIAPLAGSRLTETVLPKELIDALKPEYVSPLVAYLCHESSTETGGLFEVGGGFFAKLRWERAEGKTVRLGREIKLEDIQKSWGAIAGFDKTTHPAEINQSMGPVMANVQAGPAKGGNDLIDVDQALGYEYPAVHSSYDERDLSIYALGVGAAENPLDDKELRYVYELHGQGFAPLPTYGVVPALKALMDLAKQGKTAPGMNYGLDRLLHGEQYLELTRPLPAHAKLTHKAKIKEIWDKGKNALVVTEIRSTDESGEEIVRNESTAVIRGAGGWGGERGPSSDINVPPERAPDATIEQKIPENQALLYRLSGDWNPLHADPSFATAFGFSKPILHGLCTFGYAARHVIHSFAGGDARKFKSIKVRFADSVFPGETVVTEMWKENDERIVFRCKVKERDKVVISNAAITLWKEIPQPKAKPAAAAAAAAPAKAAEDPAGDVFIGIRDYVEKNPAVVEKVKTIFQFELKGPDATWTIDLKNGKGAVFQGAGADKADTVLEIASSDWLAMATGQADPQKLYFEGKLKISGNVMASQKLGFMKKIDPEQAKAAIAAHKAKAAGGSVAAPAAAAPAKAAEDLAGDVFIGIRDYVEKNPAVVEKVKTIFQFELKGPDATWTIDLKNGKGAVFQGAGADKADTVLEIASSDWLAMATGQADPQKLYFEGKLKISGNVMASQKLGFMKKIDPEQAKAAIAAHKAKAASGEVKAAAAPQAAAAPKGPGAAAVFDALKERLAKSPELAKEVDAVIEFRLTEGDWHVDFTGGKTTVAIGRATNPAAVLTLSTEDFVAFVAGKEQDARLFQTGRLRVDGDVRVASNRLHFLKGLLG</sequence>
<accession>A0ABT5ET23</accession>
<dbReference type="InterPro" id="IPR057326">
    <property type="entry name" value="KR_dom"/>
</dbReference>
<dbReference type="InterPro" id="IPR036291">
    <property type="entry name" value="NAD(P)-bd_dom_sf"/>
</dbReference>
<evidence type="ECO:0000313" key="11">
    <source>
        <dbReference type="Proteomes" id="UP001221411"/>
    </source>
</evidence>
<protein>
    <submittedName>
        <fullName evidence="10">SDR family NAD(P)-dependent oxidoreductase</fullName>
    </submittedName>
</protein>
<evidence type="ECO:0000256" key="3">
    <source>
        <dbReference type="ARBA" id="ARBA00006484"/>
    </source>
</evidence>
<dbReference type="Proteomes" id="UP001221411">
    <property type="component" value="Unassembled WGS sequence"/>
</dbReference>
<dbReference type="SUPFAM" id="SSF54637">
    <property type="entry name" value="Thioesterase/thiol ester dehydrase-isomerase"/>
    <property type="match status" value="2"/>
</dbReference>
<evidence type="ECO:0000256" key="6">
    <source>
        <dbReference type="ARBA" id="ARBA00023098"/>
    </source>
</evidence>
<dbReference type="EMBL" id="JAQNDO010000001">
    <property type="protein sequence ID" value="MDC0744973.1"/>
    <property type="molecule type" value="Genomic_DNA"/>
</dbReference>
<keyword evidence="5" id="KW-0560">Oxidoreductase</keyword>
<dbReference type="Gene3D" id="1.10.287.4290">
    <property type="match status" value="1"/>
</dbReference>
<dbReference type="PRINTS" id="PR00081">
    <property type="entry name" value="GDHRDH"/>
</dbReference>
<dbReference type="InterPro" id="IPR003033">
    <property type="entry name" value="SCP2_sterol-bd_dom"/>
</dbReference>
<dbReference type="SUPFAM" id="SSF51735">
    <property type="entry name" value="NAD(P)-binding Rossmann-fold domains"/>
    <property type="match status" value="1"/>
</dbReference>
<keyword evidence="7" id="KW-0576">Peroxisome</keyword>
<keyword evidence="4" id="KW-0276">Fatty acid metabolism</keyword>
<comment type="caution">
    <text evidence="10">The sequence shown here is derived from an EMBL/GenBank/DDBJ whole genome shotgun (WGS) entry which is preliminary data.</text>
</comment>
<name>A0ABT5ET23_9BACT</name>
<organism evidence="10 11">
    <name type="scientific">Polyangium mundeleinium</name>
    <dbReference type="NCBI Taxonomy" id="2995306"/>
    <lineage>
        <taxon>Bacteria</taxon>
        <taxon>Pseudomonadati</taxon>
        <taxon>Myxococcota</taxon>
        <taxon>Polyangia</taxon>
        <taxon>Polyangiales</taxon>
        <taxon>Polyangiaceae</taxon>
        <taxon>Polyangium</taxon>
    </lineage>
</organism>
<feature type="domain" description="Ketoreductase" evidence="9">
    <location>
        <begin position="10"/>
        <end position="203"/>
    </location>
</feature>
<dbReference type="Pfam" id="PF22622">
    <property type="entry name" value="MFE-2_hydrat-2_N"/>
    <property type="match status" value="1"/>
</dbReference>
<evidence type="ECO:0000256" key="5">
    <source>
        <dbReference type="ARBA" id="ARBA00023002"/>
    </source>
</evidence>
<evidence type="ECO:0000256" key="2">
    <source>
        <dbReference type="ARBA" id="ARBA00005005"/>
    </source>
</evidence>
<dbReference type="Pfam" id="PF01575">
    <property type="entry name" value="MaoC_dehydratas"/>
    <property type="match status" value="1"/>
</dbReference>
<dbReference type="InterPro" id="IPR020904">
    <property type="entry name" value="Sc_DH/Rdtase_CS"/>
</dbReference>
<dbReference type="InterPro" id="IPR054357">
    <property type="entry name" value="MFE-2_N"/>
</dbReference>
<dbReference type="InterPro" id="IPR002347">
    <property type="entry name" value="SDR_fam"/>
</dbReference>
<comment type="subcellular location">
    <subcellularLocation>
        <location evidence="1">Peroxisome</location>
    </subcellularLocation>
</comment>
<dbReference type="InterPro" id="IPR002539">
    <property type="entry name" value="MaoC-like_dom"/>
</dbReference>
<dbReference type="PROSITE" id="PS00061">
    <property type="entry name" value="ADH_SHORT"/>
    <property type="match status" value="1"/>
</dbReference>
<dbReference type="PANTHER" id="PTHR45024">
    <property type="entry name" value="DEHYDROGENASES, SHORT CHAIN"/>
    <property type="match status" value="1"/>
</dbReference>
<reference evidence="10 11" key="1">
    <citation type="submission" date="2022-11" db="EMBL/GenBank/DDBJ databases">
        <title>Minimal conservation of predation-associated metabolite biosynthetic gene clusters underscores biosynthetic potential of Myxococcota including descriptions for ten novel species: Archangium lansinium sp. nov., Myxococcus landrumus sp. nov., Nannocystis bai.</title>
        <authorList>
            <person name="Ahearne A."/>
            <person name="Stevens C."/>
            <person name="Dowd S."/>
        </authorList>
    </citation>
    <scope>NUCLEOTIDE SEQUENCE [LARGE SCALE GENOMIC DNA]</scope>
    <source>
        <strain evidence="10 11">RJM3</strain>
    </source>
</reference>
<dbReference type="Pfam" id="PF02036">
    <property type="entry name" value="SCP2"/>
    <property type="match status" value="3"/>
</dbReference>
<dbReference type="SMART" id="SM00822">
    <property type="entry name" value="PKS_KR"/>
    <property type="match status" value="1"/>
</dbReference>
<dbReference type="InterPro" id="IPR029069">
    <property type="entry name" value="HotDog_dom_sf"/>
</dbReference>
<keyword evidence="11" id="KW-1185">Reference proteome</keyword>
<evidence type="ECO:0000259" key="9">
    <source>
        <dbReference type="SMART" id="SM00822"/>
    </source>
</evidence>